<feature type="compositionally biased region" description="Polar residues" evidence="1">
    <location>
        <begin position="35"/>
        <end position="46"/>
    </location>
</feature>
<comment type="caution">
    <text evidence="3">The sequence shown here is derived from an EMBL/GenBank/DDBJ whole genome shotgun (WGS) entry which is preliminary data.</text>
</comment>
<organism evidence="3 4">
    <name type="scientific">Aphanomyces astaci</name>
    <name type="common">Crayfish plague agent</name>
    <dbReference type="NCBI Taxonomy" id="112090"/>
    <lineage>
        <taxon>Eukaryota</taxon>
        <taxon>Sar</taxon>
        <taxon>Stramenopiles</taxon>
        <taxon>Oomycota</taxon>
        <taxon>Saprolegniomycetes</taxon>
        <taxon>Saprolegniales</taxon>
        <taxon>Verrucalvaceae</taxon>
        <taxon>Aphanomyces</taxon>
    </lineage>
</organism>
<dbReference type="PANTHER" id="PTHR31827:SF1">
    <property type="entry name" value="EMB|CAB89363.1"/>
    <property type="match status" value="1"/>
</dbReference>
<proteinExistence type="predicted"/>
<evidence type="ECO:0000313" key="4">
    <source>
        <dbReference type="Proteomes" id="UP000266239"/>
    </source>
</evidence>
<feature type="compositionally biased region" description="Low complexity" evidence="1">
    <location>
        <begin position="279"/>
        <end position="299"/>
    </location>
</feature>
<dbReference type="VEuPathDB" id="FungiDB:H257_04262"/>
<dbReference type="InterPro" id="IPR056866">
    <property type="entry name" value="Znf_WRKY19"/>
</dbReference>
<feature type="region of interest" description="Disordered" evidence="1">
    <location>
        <begin position="216"/>
        <end position="301"/>
    </location>
</feature>
<evidence type="ECO:0000256" key="1">
    <source>
        <dbReference type="SAM" id="MobiDB-lite"/>
    </source>
</evidence>
<name>A0A397AEE2_APHAT</name>
<feature type="domain" description="WRKY19-like zinc finger" evidence="2">
    <location>
        <begin position="386"/>
        <end position="409"/>
    </location>
</feature>
<feature type="domain" description="WRKY19-like zinc finger" evidence="2">
    <location>
        <begin position="410"/>
        <end position="433"/>
    </location>
</feature>
<dbReference type="AlphaFoldDB" id="A0A397AEE2"/>
<reference evidence="3 4" key="1">
    <citation type="submission" date="2018-08" db="EMBL/GenBank/DDBJ databases">
        <title>Aphanomyces genome sequencing and annotation.</title>
        <authorList>
            <person name="Minardi D."/>
            <person name="Oidtmann B."/>
            <person name="Van Der Giezen M."/>
            <person name="Studholme D.J."/>
        </authorList>
    </citation>
    <scope>NUCLEOTIDE SEQUENCE [LARGE SCALE GENOMIC DNA]</scope>
    <source>
        <strain evidence="3 4">Yx</strain>
    </source>
</reference>
<feature type="compositionally biased region" description="Polar residues" evidence="1">
    <location>
        <begin position="243"/>
        <end position="254"/>
    </location>
</feature>
<dbReference type="Pfam" id="PF24906">
    <property type="entry name" value="Zf_WRKY19"/>
    <property type="match status" value="2"/>
</dbReference>
<feature type="compositionally biased region" description="Basic residues" evidence="1">
    <location>
        <begin position="264"/>
        <end position="278"/>
    </location>
</feature>
<dbReference type="Proteomes" id="UP000266239">
    <property type="component" value="Unassembled WGS sequence"/>
</dbReference>
<feature type="region of interest" description="Disordered" evidence="1">
    <location>
        <begin position="35"/>
        <end position="57"/>
    </location>
</feature>
<protein>
    <recommendedName>
        <fullName evidence="2">WRKY19-like zinc finger domain-containing protein</fullName>
    </recommendedName>
</protein>
<dbReference type="PANTHER" id="PTHR31827">
    <property type="entry name" value="EMB|CAB89363.1"/>
    <property type="match status" value="1"/>
</dbReference>
<dbReference type="EMBL" id="QUTA01007670">
    <property type="protein sequence ID" value="RHY06213.1"/>
    <property type="molecule type" value="Genomic_DNA"/>
</dbReference>
<feature type="compositionally biased region" description="Low complexity" evidence="1">
    <location>
        <begin position="221"/>
        <end position="242"/>
    </location>
</feature>
<evidence type="ECO:0000259" key="2">
    <source>
        <dbReference type="Pfam" id="PF24906"/>
    </source>
</evidence>
<gene>
    <name evidence="3" type="ORF">DYB25_009834</name>
</gene>
<accession>A0A397AEE2</accession>
<evidence type="ECO:0000313" key="3">
    <source>
        <dbReference type="EMBL" id="RHY06213.1"/>
    </source>
</evidence>
<sequence length="485" mass="52051">MTLRSLVSGNDANLTNELNRGQSLETMLQLSGYNAATSGSGQTNSAMKPEGHSNAAAAPSYSRFNARDSAEKLKRLLSSGSFSTMQKKASVSALLGLLETQQGGGAISRADANELLRNLGSDYTEDELKQLSGQNMFRSFIHTPGQTMDRKKSFDVIQGILNSCSNSAIHKPMTSQDSFRFQNLANCLDTIEGAVAKYEEDGGDEDEHVVAVDDNLDNLLDDPSPAPPAASVSNSSHPPNNAGPATQYTRNAAVSQQQQQQHLQHLHHQQQQHQHQQHNHQLLQQQSHQASQPGQQQQSNYATHTMYQQPQAPAPPVYGYGYAVGQTSHNAAPSAAAAAPASSRGVDPYQQEPAGVDNTQYAKFCMSPGCSNIARTKGMCKVHGGGRRCKVDGCMKSAQTGHLCIAHGGGKPCRMDGCPKTAQSRGLCKQHGGGVRCKFDGCTKSCQSGGYCRGHGGGKRCEFAQCKKWAQRNGFCAKHAQEMTT</sequence>